<dbReference type="Pfam" id="PF00700">
    <property type="entry name" value="Flagellin_C"/>
    <property type="match status" value="1"/>
</dbReference>
<evidence type="ECO:0000313" key="8">
    <source>
        <dbReference type="Proteomes" id="UP000474042"/>
    </source>
</evidence>
<dbReference type="InterPro" id="IPR046358">
    <property type="entry name" value="Flagellin_C"/>
</dbReference>
<dbReference type="PANTHER" id="PTHR42792">
    <property type="entry name" value="FLAGELLIN"/>
    <property type="match status" value="1"/>
</dbReference>
<dbReference type="InterPro" id="IPR001029">
    <property type="entry name" value="Flagellin_N"/>
</dbReference>
<evidence type="ECO:0000256" key="3">
    <source>
        <dbReference type="ARBA" id="ARBA00023143"/>
    </source>
</evidence>
<dbReference type="InterPro" id="IPR001492">
    <property type="entry name" value="Flagellin"/>
</dbReference>
<keyword evidence="3" id="KW-0975">Bacterial flagellum</keyword>
<dbReference type="Proteomes" id="UP000474042">
    <property type="component" value="Unassembled WGS sequence"/>
</dbReference>
<dbReference type="AlphaFoldDB" id="A0A6L9EKG0"/>
<evidence type="ECO:0000256" key="1">
    <source>
        <dbReference type="ARBA" id="ARBA00004365"/>
    </source>
</evidence>
<dbReference type="Gene3D" id="1.20.1330.10">
    <property type="entry name" value="f41 fragment of flagellin, N-terminal domain"/>
    <property type="match status" value="1"/>
</dbReference>
<dbReference type="InterPro" id="IPR013384">
    <property type="entry name" value="Flagell_FlgL"/>
</dbReference>
<dbReference type="GO" id="GO:0009424">
    <property type="term" value="C:bacterial-type flagellum hook"/>
    <property type="evidence" value="ECO:0007669"/>
    <property type="project" value="InterPro"/>
</dbReference>
<dbReference type="Pfam" id="PF00669">
    <property type="entry name" value="Flagellin_N"/>
    <property type="match status" value="1"/>
</dbReference>
<dbReference type="GO" id="GO:0071973">
    <property type="term" value="P:bacterial-type flagellum-dependent cell motility"/>
    <property type="evidence" value="ECO:0007669"/>
    <property type="project" value="InterPro"/>
</dbReference>
<sequence length="443" mass="48935">MRITSSMLSSNYLKNVSKNMNYIQRLQSQLSTGKEISKPSDDPYKASRIVKMYADISSNEQYNDNITDVTNFLDVTDTSITQMSNLYSRVRELLVSAGNAAYGSEQMQSIQDEMKVKVNQLAQLLNTSFDGKYVFGGTKVDSSPVTVVDGKIQYADADGKAILIYKDSDGKLTTSKSTDNTAKTLTDAGNTTGKNVEDELKEELAGLGADDSERKSEIESMLDGSKEIYKTKDGKYTTSKSQENTQVNIANVNRSEIEDEISKLDADNDGVADDAANADRLKELNDIKQGIINYNQIDADMKIEISQGVIIDYNKTASEILEFKDPEDPTRTINVADLFNNIIDNLNSEDGKDALTGENLADLDKAISNLLTKSSEVGAMQNRMESAKTQNETENDNLTAILSNVEDIDFTEKMIDFSTLMTVYKASLQISANILPKTIMDYL</sequence>
<dbReference type="EMBL" id="WOFV02000002">
    <property type="protein sequence ID" value="NAS16475.1"/>
    <property type="molecule type" value="Genomic_DNA"/>
</dbReference>
<evidence type="ECO:0000259" key="5">
    <source>
        <dbReference type="Pfam" id="PF00669"/>
    </source>
</evidence>
<keyword evidence="7" id="KW-0969">Cilium</keyword>
<gene>
    <name evidence="7" type="primary">flgL</name>
    <name evidence="7" type="ORF">GND98_000955</name>
</gene>
<evidence type="ECO:0000256" key="2">
    <source>
        <dbReference type="ARBA" id="ARBA00005709"/>
    </source>
</evidence>
<comment type="similarity">
    <text evidence="2">Belongs to the bacterial flagellin family.</text>
</comment>
<name>A0A6L9EKG0_CLOBU</name>
<dbReference type="GO" id="GO:0005198">
    <property type="term" value="F:structural molecule activity"/>
    <property type="evidence" value="ECO:0007669"/>
    <property type="project" value="InterPro"/>
</dbReference>
<proteinExistence type="inferred from homology"/>
<feature type="domain" description="Flagellin C-terminal" evidence="6">
    <location>
        <begin position="363"/>
        <end position="442"/>
    </location>
</feature>
<accession>A0A6L9EKG0</accession>
<dbReference type="RefSeq" id="WP_058141742.1">
    <property type="nucleotide sequence ID" value="NZ_BTGE01000007.1"/>
</dbReference>
<keyword evidence="7" id="KW-0282">Flagellum</keyword>
<dbReference type="NCBIfam" id="TIGR02550">
    <property type="entry name" value="flagell_flgL"/>
    <property type="match status" value="1"/>
</dbReference>
<comment type="caution">
    <text evidence="7">The sequence shown here is derived from an EMBL/GenBank/DDBJ whole genome shotgun (WGS) entry which is preliminary data.</text>
</comment>
<dbReference type="OrthoDB" id="9758307at2"/>
<evidence type="ECO:0000313" key="7">
    <source>
        <dbReference type="EMBL" id="NAS16475.1"/>
    </source>
</evidence>
<feature type="region of interest" description="Disordered" evidence="4">
    <location>
        <begin position="173"/>
        <end position="193"/>
    </location>
</feature>
<reference evidence="7 8" key="1">
    <citation type="submission" date="2020-01" db="EMBL/GenBank/DDBJ databases">
        <title>Genome sequence of a 1,3-propanediol producer, Clostridium butyricum S3.</title>
        <authorList>
            <person name="Zhou J."/>
        </authorList>
    </citation>
    <scope>NUCLEOTIDE SEQUENCE [LARGE SCALE GENOMIC DNA]</scope>
    <source>
        <strain evidence="7 8">S3</strain>
    </source>
</reference>
<evidence type="ECO:0000256" key="4">
    <source>
        <dbReference type="SAM" id="MobiDB-lite"/>
    </source>
</evidence>
<feature type="domain" description="Flagellin N-terminal" evidence="5">
    <location>
        <begin position="4"/>
        <end position="138"/>
    </location>
</feature>
<evidence type="ECO:0000259" key="6">
    <source>
        <dbReference type="Pfam" id="PF00700"/>
    </source>
</evidence>
<keyword evidence="7" id="KW-0966">Cell projection</keyword>
<dbReference type="SUPFAM" id="SSF64518">
    <property type="entry name" value="Phase 1 flagellin"/>
    <property type="match status" value="1"/>
</dbReference>
<dbReference type="PANTHER" id="PTHR42792:SF1">
    <property type="entry name" value="FLAGELLAR HOOK-ASSOCIATED PROTEIN 3"/>
    <property type="match status" value="1"/>
</dbReference>
<comment type="subcellular location">
    <subcellularLocation>
        <location evidence="1">Bacterial flagellum</location>
    </subcellularLocation>
</comment>
<protein>
    <submittedName>
        <fullName evidence="7">Flagellar hook-associated protein 3</fullName>
    </submittedName>
</protein>
<dbReference type="KEGG" id="cbut:ATN24_04900"/>
<organism evidence="7 8">
    <name type="scientific">Clostridium butyricum</name>
    <dbReference type="NCBI Taxonomy" id="1492"/>
    <lineage>
        <taxon>Bacteria</taxon>
        <taxon>Bacillati</taxon>
        <taxon>Bacillota</taxon>
        <taxon>Clostridia</taxon>
        <taxon>Eubacteriales</taxon>
        <taxon>Clostridiaceae</taxon>
        <taxon>Clostridium</taxon>
    </lineage>
</organism>